<dbReference type="OrthoDB" id="4045395at2759"/>
<proteinExistence type="predicted"/>
<accession>A0A9P4K4I4</accession>
<dbReference type="Gene3D" id="2.40.128.310">
    <property type="entry name" value="Protein HRI1, C-terminal domain"/>
    <property type="match status" value="1"/>
</dbReference>
<dbReference type="AlphaFoldDB" id="A0A9P4K4I4"/>
<dbReference type="Proteomes" id="UP000800093">
    <property type="component" value="Unassembled WGS sequence"/>
</dbReference>
<sequence>MSTTLPTLTSNPSNASISVRKYIYHLPYPLPLGTPIPYTPNLPTYNPLNLDPNASEPTHTLVLTTPASTFVDLRILKRTSGFDTEAPNNGKPGRLEWGFAGVSRSVAVLDAGQPMRNRDDSGQDGERASSNAPTSISTYTCTRLGNGNGNGNGIKNGTWIPEIRHSIWTHTVDSRHPLNSPFMPPDEGDMYPLPNNPDLTLEFGTAFNPLTNMHMNYEEMWQDVKIDVCGPERLKYAVCLKLEQPTTNTRGVVVRVGQFVQGIVKNGEQTTVERWEFTGEGEGEGWKRIVNIGMSFVPCVVTFRPTELEIGGKVRYQGSEWVVDELVGWE</sequence>
<dbReference type="CDD" id="cd11693">
    <property type="entry name" value="HRI1_C_like"/>
    <property type="match status" value="1"/>
</dbReference>
<comment type="caution">
    <text evidence="2">The sequence shown here is derived from an EMBL/GenBank/DDBJ whole genome shotgun (WGS) entry which is preliminary data.</text>
</comment>
<protein>
    <recommendedName>
        <fullName evidence="4">Protein HRI1</fullName>
    </recommendedName>
</protein>
<keyword evidence="3" id="KW-1185">Reference proteome</keyword>
<name>A0A9P4K4I4_9PLEO</name>
<dbReference type="InterPro" id="IPR043047">
    <property type="entry name" value="Hri1_N_sf"/>
</dbReference>
<feature type="compositionally biased region" description="Basic and acidic residues" evidence="1">
    <location>
        <begin position="116"/>
        <end position="127"/>
    </location>
</feature>
<gene>
    <name evidence="2" type="ORF">CC78DRAFT_534790</name>
</gene>
<dbReference type="Pfam" id="PF16815">
    <property type="entry name" value="HRI1"/>
    <property type="match status" value="1"/>
</dbReference>
<evidence type="ECO:0000313" key="3">
    <source>
        <dbReference type="Proteomes" id="UP000800093"/>
    </source>
</evidence>
<feature type="region of interest" description="Disordered" evidence="1">
    <location>
        <begin position="110"/>
        <end position="151"/>
    </location>
</feature>
<dbReference type="EMBL" id="ML986640">
    <property type="protein sequence ID" value="KAF2262462.1"/>
    <property type="molecule type" value="Genomic_DNA"/>
</dbReference>
<feature type="compositionally biased region" description="Polar residues" evidence="1">
    <location>
        <begin position="128"/>
        <end position="143"/>
    </location>
</feature>
<organism evidence="2 3">
    <name type="scientific">Lojkania enalia</name>
    <dbReference type="NCBI Taxonomy" id="147567"/>
    <lineage>
        <taxon>Eukaryota</taxon>
        <taxon>Fungi</taxon>
        <taxon>Dikarya</taxon>
        <taxon>Ascomycota</taxon>
        <taxon>Pezizomycotina</taxon>
        <taxon>Dothideomycetes</taxon>
        <taxon>Pleosporomycetidae</taxon>
        <taxon>Pleosporales</taxon>
        <taxon>Pleosporales incertae sedis</taxon>
        <taxon>Lojkania</taxon>
    </lineage>
</organism>
<dbReference type="InterPro" id="IPR031818">
    <property type="entry name" value="Hri1"/>
</dbReference>
<evidence type="ECO:0008006" key="4">
    <source>
        <dbReference type="Google" id="ProtNLM"/>
    </source>
</evidence>
<reference evidence="3" key="1">
    <citation type="journal article" date="2020" name="Stud. Mycol.">
        <title>101 Dothideomycetes genomes: A test case for predicting lifestyles and emergence of pathogens.</title>
        <authorList>
            <person name="Haridas S."/>
            <person name="Albert R."/>
            <person name="Binder M."/>
            <person name="Bloem J."/>
            <person name="LaButti K."/>
            <person name="Salamov A."/>
            <person name="Andreopoulos B."/>
            <person name="Baker S."/>
            <person name="Barry K."/>
            <person name="Bills G."/>
            <person name="Bluhm B."/>
            <person name="Cannon C."/>
            <person name="Castanera R."/>
            <person name="Culley D."/>
            <person name="Daum C."/>
            <person name="Ezra D."/>
            <person name="Gonzalez J."/>
            <person name="Henrissat B."/>
            <person name="Kuo A."/>
            <person name="Liang C."/>
            <person name="Lipzen A."/>
            <person name="Lutzoni F."/>
            <person name="Magnuson J."/>
            <person name="Mondo S."/>
            <person name="Nolan M."/>
            <person name="Ohm R."/>
            <person name="Pangilinan J."/>
            <person name="Park H.-J."/>
            <person name="Ramirez L."/>
            <person name="Alfaro M."/>
            <person name="Sun H."/>
            <person name="Tritt A."/>
            <person name="Yoshinaga Y."/>
            <person name="Zwiers L.-H."/>
            <person name="Turgeon B."/>
            <person name="Goodwin S."/>
            <person name="Spatafora J."/>
            <person name="Crous P."/>
            <person name="Grigoriev I."/>
        </authorList>
    </citation>
    <scope>NUCLEOTIDE SEQUENCE [LARGE SCALE GENOMIC DNA]</scope>
    <source>
        <strain evidence="3">CBS 304.66</strain>
    </source>
</reference>
<evidence type="ECO:0000313" key="2">
    <source>
        <dbReference type="EMBL" id="KAF2262462.1"/>
    </source>
</evidence>
<dbReference type="Gene3D" id="2.40.128.320">
    <property type="entry name" value="Protein HRI1, N-terminal domain"/>
    <property type="match status" value="2"/>
</dbReference>
<evidence type="ECO:0000256" key="1">
    <source>
        <dbReference type="SAM" id="MobiDB-lite"/>
    </source>
</evidence>